<dbReference type="Proteomes" id="UP001470752">
    <property type="component" value="Unassembled WGS sequence"/>
</dbReference>
<evidence type="ECO:0000313" key="2">
    <source>
        <dbReference type="Proteomes" id="UP001470752"/>
    </source>
</evidence>
<dbReference type="EMBL" id="JBBNFW010000138">
    <property type="protein sequence ID" value="MEQ2412638.1"/>
    <property type="molecule type" value="Genomic_DNA"/>
</dbReference>
<reference evidence="1 2" key="1">
    <citation type="submission" date="2024-04" db="EMBL/GenBank/DDBJ databases">
        <title>Human intestinal bacterial collection.</title>
        <authorList>
            <person name="Pauvert C."/>
            <person name="Hitch T.C.A."/>
            <person name="Clavel T."/>
        </authorList>
    </citation>
    <scope>NUCLEOTIDE SEQUENCE [LARGE SCALE GENOMIC DNA]</scope>
    <source>
        <strain evidence="1 2">CLA-AA-H161</strain>
    </source>
</reference>
<keyword evidence="2" id="KW-1185">Reference proteome</keyword>
<organism evidence="1 2">
    <name type="scientific">Blautia acetigignens</name>
    <dbReference type="NCBI Taxonomy" id="2981783"/>
    <lineage>
        <taxon>Bacteria</taxon>
        <taxon>Bacillati</taxon>
        <taxon>Bacillota</taxon>
        <taxon>Clostridia</taxon>
        <taxon>Lachnospirales</taxon>
        <taxon>Lachnospiraceae</taxon>
        <taxon>Blautia</taxon>
    </lineage>
</organism>
<evidence type="ECO:0000313" key="1">
    <source>
        <dbReference type="EMBL" id="MEQ2412638.1"/>
    </source>
</evidence>
<dbReference type="RefSeq" id="WP_349082978.1">
    <property type="nucleotide sequence ID" value="NZ_JBBNFW010000138.1"/>
</dbReference>
<dbReference type="Pfam" id="PF11185">
    <property type="entry name" value="DUF2971"/>
    <property type="match status" value="1"/>
</dbReference>
<sequence length="357" mass="41598">MDFKKIIEDTIVPINFPVEEKKACYDAVDKYVNSILPNKLYRFRACSERNLSAFYNDELWFSNGSTMNDDFDARIYYDKKRIEGRLGSLLSEEGELKAVEKLITMEQPPQKLLELIPNAEYIFKCLKEAPKGQRVDISNNLIQHLLENLDVALKDTTEQVQRITRFACFTQKICSDMMWGQYSNNATGFALEYEFGNENKTTYVDNNMQTHVWGKLFPVIYDDKRLDTTDYAAYLFQIQILKGMAQSIGFPYNASWLNAVVPCPDEFMATKLAIKKSTDWKAEKEWRMFYLTDNTLLANEEHSCVIQKPSGVYLGRKISKINQKIIVDMAKEKGIPVYKMDFNEDSRNYKLKKYRLI</sequence>
<proteinExistence type="predicted"/>
<comment type="caution">
    <text evidence="1">The sequence shown here is derived from an EMBL/GenBank/DDBJ whole genome shotgun (WGS) entry which is preliminary data.</text>
</comment>
<dbReference type="InterPro" id="IPR021352">
    <property type="entry name" value="DUF2971"/>
</dbReference>
<accession>A0ABV1CJS5</accession>
<name>A0ABV1CJS5_9FIRM</name>
<protein>
    <submittedName>
        <fullName evidence="1">DUF2971 domain-containing protein</fullName>
    </submittedName>
</protein>
<gene>
    <name evidence="1" type="ORF">AAAX94_06335</name>
</gene>